<proteinExistence type="inferred from homology"/>
<protein>
    <recommendedName>
        <fullName evidence="3">Aminotransferase class I/classII large domain-containing protein</fullName>
    </recommendedName>
</protein>
<evidence type="ECO:0000256" key="2">
    <source>
        <dbReference type="ARBA" id="ARBA00022898"/>
    </source>
</evidence>
<dbReference type="PROSITE" id="PS00105">
    <property type="entry name" value="AA_TRANSFER_CLASS_1"/>
    <property type="match status" value="1"/>
</dbReference>
<feature type="domain" description="Aminotransferase class I/classII large" evidence="3">
    <location>
        <begin position="155"/>
        <end position="324"/>
    </location>
</feature>
<reference evidence="4" key="1">
    <citation type="submission" date="2022-11" db="EMBL/GenBank/DDBJ databases">
        <authorList>
            <person name="Scott C."/>
            <person name="Bruce N."/>
        </authorList>
    </citation>
    <scope>NUCLEOTIDE SEQUENCE</scope>
</reference>
<dbReference type="PANTHER" id="PTHR43510">
    <property type="entry name" value="AMINOTRANSFERASE FUNCTION, HYPOTHETICAL (EUROFUNG)"/>
    <property type="match status" value="1"/>
</dbReference>
<name>A0A9P1M9C5_9PEZI</name>
<evidence type="ECO:0000259" key="3">
    <source>
        <dbReference type="Pfam" id="PF00155"/>
    </source>
</evidence>
<accession>A0A9P1M9C5</accession>
<dbReference type="Proteomes" id="UP000838763">
    <property type="component" value="Unassembled WGS sequence"/>
</dbReference>
<dbReference type="InterPro" id="IPR015421">
    <property type="entry name" value="PyrdxlP-dep_Trfase_major"/>
</dbReference>
<keyword evidence="2" id="KW-0663">Pyridoxal phosphate</keyword>
<dbReference type="InterPro" id="IPR004839">
    <property type="entry name" value="Aminotransferase_I/II_large"/>
</dbReference>
<evidence type="ECO:0000313" key="5">
    <source>
        <dbReference type="Proteomes" id="UP000838763"/>
    </source>
</evidence>
<dbReference type="OrthoDB" id="7042322at2759"/>
<sequence>MARIQPFRVEQWMDQYETTPDVLNVAETCASSVSLDELQDLSDNDLRMPLIDTSRPLTYGAIRGSEALRKSVSRTHIGGESSADDVVITQGAISANFLVFYALVGKGDHVVCVYPTYQQLYTVPESLGAEVSLWRLKPEHEFIPAVEELAELLRPNTKTIVTGSMSKAYALAGIRVGWVASKDASILQAILSARDYTAISVSQLDDQVAQYALSERVFSRLLQRNLALTRENLALLKVFVESYPSICSWVQPNSGTMAFIRFTSGGQSREPVDDVKFCLDVLSKTNVMLVPGSRCFGEDRDFMGYVRIGYACSTPILAEALQRLGSYLEQNIL</sequence>
<dbReference type="Pfam" id="PF00155">
    <property type="entry name" value="Aminotran_1_2"/>
    <property type="match status" value="1"/>
</dbReference>
<dbReference type="GO" id="GO:0030170">
    <property type="term" value="F:pyridoxal phosphate binding"/>
    <property type="evidence" value="ECO:0007669"/>
    <property type="project" value="InterPro"/>
</dbReference>
<dbReference type="Gene3D" id="3.40.640.10">
    <property type="entry name" value="Type I PLP-dependent aspartate aminotransferase-like (Major domain)"/>
    <property type="match status" value="1"/>
</dbReference>
<dbReference type="AlphaFoldDB" id="A0A9P1M9C5"/>
<comment type="caution">
    <text evidence="4">The sequence shown here is derived from an EMBL/GenBank/DDBJ whole genome shotgun (WGS) entry which is preliminary data.</text>
</comment>
<comment type="similarity">
    <text evidence="1">Belongs to the class-I pyridoxal-phosphate-dependent aminotransferase family.</text>
</comment>
<dbReference type="Gene3D" id="3.90.1150.10">
    <property type="entry name" value="Aspartate Aminotransferase, domain 1"/>
    <property type="match status" value="2"/>
</dbReference>
<dbReference type="GO" id="GO:0003824">
    <property type="term" value="F:catalytic activity"/>
    <property type="evidence" value="ECO:0007669"/>
    <property type="project" value="InterPro"/>
</dbReference>
<dbReference type="PANTHER" id="PTHR43510:SF1">
    <property type="entry name" value="AMINOTRANSFERASE FUNCTION, HYPOTHETICAL (EUROFUNG)"/>
    <property type="match status" value="1"/>
</dbReference>
<dbReference type="InterPro" id="IPR015422">
    <property type="entry name" value="PyrdxlP-dep_Trfase_small"/>
</dbReference>
<dbReference type="SUPFAM" id="SSF53383">
    <property type="entry name" value="PLP-dependent transferases"/>
    <property type="match status" value="1"/>
</dbReference>
<evidence type="ECO:0000313" key="4">
    <source>
        <dbReference type="EMBL" id="CAI4214579.1"/>
    </source>
</evidence>
<gene>
    <name evidence="4" type="ORF">PPNO1_LOCUS4310</name>
</gene>
<dbReference type="EMBL" id="CALLCH030000011">
    <property type="protein sequence ID" value="CAI4214579.1"/>
    <property type="molecule type" value="Genomic_DNA"/>
</dbReference>
<organism evidence="4 5">
    <name type="scientific">Parascedosporium putredinis</name>
    <dbReference type="NCBI Taxonomy" id="1442378"/>
    <lineage>
        <taxon>Eukaryota</taxon>
        <taxon>Fungi</taxon>
        <taxon>Dikarya</taxon>
        <taxon>Ascomycota</taxon>
        <taxon>Pezizomycotina</taxon>
        <taxon>Sordariomycetes</taxon>
        <taxon>Hypocreomycetidae</taxon>
        <taxon>Microascales</taxon>
        <taxon>Microascaceae</taxon>
        <taxon>Parascedosporium</taxon>
    </lineage>
</organism>
<dbReference type="InterPro" id="IPR015424">
    <property type="entry name" value="PyrdxlP-dep_Trfase"/>
</dbReference>
<dbReference type="InterPro" id="IPR004838">
    <property type="entry name" value="NHTrfase_class1_PyrdxlP-BS"/>
</dbReference>
<dbReference type="CDD" id="cd00609">
    <property type="entry name" value="AAT_like"/>
    <property type="match status" value="1"/>
</dbReference>
<keyword evidence="5" id="KW-1185">Reference proteome</keyword>
<evidence type="ECO:0000256" key="1">
    <source>
        <dbReference type="ARBA" id="ARBA00007441"/>
    </source>
</evidence>